<dbReference type="SFLD" id="SFLDG00358">
    <property type="entry name" value="Main_(cytGST)"/>
    <property type="match status" value="1"/>
</dbReference>
<dbReference type="SUPFAM" id="SSF47616">
    <property type="entry name" value="GST C-terminal domain-like"/>
    <property type="match status" value="1"/>
</dbReference>
<dbReference type="PROSITE" id="PS51228">
    <property type="entry name" value="ACB_2"/>
    <property type="match status" value="1"/>
</dbReference>
<reference evidence="5 6" key="2">
    <citation type="journal article" date="2021" name="Curr. Genet.">
        <title>Genetic response to nitrogen starvation in the aggressive Eucalyptus foliar pathogen Teratosphaeria destructans.</title>
        <authorList>
            <person name="Havenga M."/>
            <person name="Wingfield B.D."/>
            <person name="Wingfield M.J."/>
            <person name="Dreyer L.L."/>
            <person name="Roets F."/>
            <person name="Aylward J."/>
        </authorList>
    </citation>
    <scope>NUCLEOTIDE SEQUENCE [LARGE SCALE GENOMIC DNA]</scope>
    <source>
        <strain evidence="5">CMW44962</strain>
    </source>
</reference>
<dbReference type="Gene3D" id="1.20.80.10">
    <property type="match status" value="1"/>
</dbReference>
<dbReference type="SUPFAM" id="SSF52833">
    <property type="entry name" value="Thioredoxin-like"/>
    <property type="match status" value="1"/>
</dbReference>
<gene>
    <name evidence="5" type="ORF">Tdes44962_MAKER04396</name>
</gene>
<dbReference type="SFLD" id="SFLDS00019">
    <property type="entry name" value="Glutathione_Transferase_(cytos"/>
    <property type="match status" value="1"/>
</dbReference>
<dbReference type="AlphaFoldDB" id="A0A9W7VZX1"/>
<dbReference type="PROSITE" id="PS50405">
    <property type="entry name" value="GST_CTER"/>
    <property type="match status" value="1"/>
</dbReference>
<comment type="similarity">
    <text evidence="1">Belongs to the GST superfamily.</text>
</comment>
<dbReference type="EMBL" id="RIBY02002156">
    <property type="protein sequence ID" value="KAH9824446.1"/>
    <property type="molecule type" value="Genomic_DNA"/>
</dbReference>
<dbReference type="InterPro" id="IPR040079">
    <property type="entry name" value="Glutathione_S-Trfase"/>
</dbReference>
<dbReference type="InterPro" id="IPR010987">
    <property type="entry name" value="Glutathione-S-Trfase_C-like"/>
</dbReference>
<sequence length="318" mass="35843">MAPKITLYFLQASRSIRTAWLLEELGFEYDVKFADRESQKAPQWLKDEAGGLGKFPTLRDGDTLFYESGNITEYLVDTYDKQHKLLPAPGDPKRYQLLQWVHAAEATYALHGLAVLYMKWFANADAAAIEKGSVNVQKDLDYLVSELEKGGGKFLCGSNVPTAADIMMEFTIDFIFARELGTAPKGPQGWPRLQQYVRDCQATATWKKAAQKTGHKFSTSVTMPAQQSAEFKKAVEDSRKLKAKPSDNELLELYGLFKQGTQDPPFEDTKAPGMFELKEKAKRGAWQKLVDAKVTPEDAQKRYIKLVEDLKQKHGFEG</sequence>
<comment type="caution">
    <text evidence="5">The sequence shown here is derived from an EMBL/GenBank/DDBJ whole genome shotgun (WGS) entry which is preliminary data.</text>
</comment>
<feature type="domain" description="ACB" evidence="4">
    <location>
        <begin position="227"/>
        <end position="316"/>
    </location>
</feature>
<dbReference type="InterPro" id="IPR036249">
    <property type="entry name" value="Thioredoxin-like_sf"/>
</dbReference>
<dbReference type="PROSITE" id="PS50404">
    <property type="entry name" value="GST_NTER"/>
    <property type="match status" value="1"/>
</dbReference>
<dbReference type="CDD" id="cd03046">
    <property type="entry name" value="GST_N_GTT1_like"/>
    <property type="match status" value="1"/>
</dbReference>
<dbReference type="InterPro" id="IPR036282">
    <property type="entry name" value="Glutathione-S-Trfase_C_sf"/>
</dbReference>
<dbReference type="OrthoDB" id="2309723at2759"/>
<dbReference type="Pfam" id="PF02798">
    <property type="entry name" value="GST_N"/>
    <property type="match status" value="1"/>
</dbReference>
<proteinExistence type="inferred from homology"/>
<dbReference type="Gene3D" id="3.40.30.10">
    <property type="entry name" value="Glutaredoxin"/>
    <property type="match status" value="1"/>
</dbReference>
<dbReference type="Pfam" id="PF00887">
    <property type="entry name" value="ACBP"/>
    <property type="match status" value="1"/>
</dbReference>
<protein>
    <submittedName>
        <fullName evidence="5">Glutathione S-transferase F8, chloroplastic-like</fullName>
    </submittedName>
</protein>
<reference evidence="5 6" key="1">
    <citation type="journal article" date="2018" name="IMA Fungus">
        <title>IMA Genome-F 10: Nine draft genome sequences of Claviceps purpurea s.lat., including C. arundinis, C. humidiphila, and C. cf. spartinae, pseudomolecules for the pitch canker pathogen Fusarium circinatum, draft genome of Davidsoniella eucalypti, Grosmannia galeiformis, Quambalaria eucalypti, and Teratosphaeria destructans.</title>
        <authorList>
            <person name="Wingfield B.D."/>
            <person name="Liu M."/>
            <person name="Nguyen H.D."/>
            <person name="Lane F.A."/>
            <person name="Morgan S.W."/>
            <person name="De Vos L."/>
            <person name="Wilken P.M."/>
            <person name="Duong T.A."/>
            <person name="Aylward J."/>
            <person name="Coetzee M.P."/>
            <person name="Dadej K."/>
            <person name="De Beer Z.W."/>
            <person name="Findlay W."/>
            <person name="Havenga M."/>
            <person name="Kolarik M."/>
            <person name="Menzies J.G."/>
            <person name="Naidoo K."/>
            <person name="Pochopski O."/>
            <person name="Shoukouhi P."/>
            <person name="Santana Q.C."/>
            <person name="Seifert K.A."/>
            <person name="Soal N."/>
            <person name="Steenkamp E.T."/>
            <person name="Tatham C.T."/>
            <person name="van der Nest M.A."/>
            <person name="Wingfield M.J."/>
        </authorList>
    </citation>
    <scope>NUCLEOTIDE SEQUENCE [LARGE SCALE GENOMIC DNA]</scope>
    <source>
        <strain evidence="5">CMW44962</strain>
    </source>
</reference>
<dbReference type="PANTHER" id="PTHR44051:SF9">
    <property type="entry name" value="GLUTATHIONE S-TRANSFERASE 1"/>
    <property type="match status" value="1"/>
</dbReference>
<evidence type="ECO:0000259" key="2">
    <source>
        <dbReference type="PROSITE" id="PS50404"/>
    </source>
</evidence>
<organism evidence="5 6">
    <name type="scientific">Teratosphaeria destructans</name>
    <dbReference type="NCBI Taxonomy" id="418781"/>
    <lineage>
        <taxon>Eukaryota</taxon>
        <taxon>Fungi</taxon>
        <taxon>Dikarya</taxon>
        <taxon>Ascomycota</taxon>
        <taxon>Pezizomycotina</taxon>
        <taxon>Dothideomycetes</taxon>
        <taxon>Dothideomycetidae</taxon>
        <taxon>Mycosphaerellales</taxon>
        <taxon>Teratosphaeriaceae</taxon>
        <taxon>Teratosphaeria</taxon>
    </lineage>
</organism>
<dbReference type="Proteomes" id="UP001138500">
    <property type="component" value="Unassembled WGS sequence"/>
</dbReference>
<keyword evidence="6" id="KW-1185">Reference proteome</keyword>
<dbReference type="Gene3D" id="1.20.1050.10">
    <property type="match status" value="1"/>
</dbReference>
<evidence type="ECO:0000259" key="3">
    <source>
        <dbReference type="PROSITE" id="PS50405"/>
    </source>
</evidence>
<accession>A0A9W7VZX1</accession>
<dbReference type="SUPFAM" id="SSF47027">
    <property type="entry name" value="Acyl-CoA binding protein"/>
    <property type="match status" value="1"/>
</dbReference>
<dbReference type="InterPro" id="IPR004045">
    <property type="entry name" value="Glutathione_S-Trfase_N"/>
</dbReference>
<feature type="domain" description="GST N-terminal" evidence="2">
    <location>
        <begin position="2"/>
        <end position="83"/>
    </location>
</feature>
<evidence type="ECO:0000256" key="1">
    <source>
        <dbReference type="ARBA" id="ARBA00007409"/>
    </source>
</evidence>
<dbReference type="InterPro" id="IPR014352">
    <property type="entry name" value="FERM/acyl-CoA-bd_prot_sf"/>
</dbReference>
<evidence type="ECO:0000313" key="5">
    <source>
        <dbReference type="EMBL" id="KAH9824446.1"/>
    </source>
</evidence>
<name>A0A9W7VZX1_9PEZI</name>
<dbReference type="PRINTS" id="PR00689">
    <property type="entry name" value="ACOABINDINGP"/>
</dbReference>
<dbReference type="InterPro" id="IPR000582">
    <property type="entry name" value="Acyl-CoA-binding_protein"/>
</dbReference>
<evidence type="ECO:0000259" key="4">
    <source>
        <dbReference type="PROSITE" id="PS51228"/>
    </source>
</evidence>
<feature type="domain" description="GST C-terminal" evidence="3">
    <location>
        <begin position="90"/>
        <end position="231"/>
    </location>
</feature>
<dbReference type="InterPro" id="IPR035984">
    <property type="entry name" value="Acyl-CoA-binding_sf"/>
</dbReference>
<evidence type="ECO:0000313" key="6">
    <source>
        <dbReference type="Proteomes" id="UP001138500"/>
    </source>
</evidence>
<dbReference type="PANTHER" id="PTHR44051">
    <property type="entry name" value="GLUTATHIONE S-TRANSFERASE-RELATED"/>
    <property type="match status" value="1"/>
</dbReference>
<dbReference type="GO" id="GO:0000062">
    <property type="term" value="F:fatty-acyl-CoA binding"/>
    <property type="evidence" value="ECO:0007669"/>
    <property type="project" value="InterPro"/>
</dbReference>